<evidence type="ECO:0000256" key="12">
    <source>
        <dbReference type="ARBA" id="ARBA00023257"/>
    </source>
</evidence>
<keyword evidence="12" id="KW-0628">Postsynaptic cell membrane</keyword>
<feature type="disulfide bond" evidence="19">
    <location>
        <begin position="747"/>
        <end position="805"/>
    </location>
</feature>
<keyword evidence="7" id="KW-0770">Synapse</keyword>
<evidence type="ECO:0000256" key="13">
    <source>
        <dbReference type="ARBA" id="ARBA00023286"/>
    </source>
</evidence>
<evidence type="ECO:0000256" key="19">
    <source>
        <dbReference type="PIRSR" id="PIRSR601508-3"/>
    </source>
</evidence>
<feature type="binding site" evidence="17">
    <location>
        <position position="512"/>
    </location>
    <ligand>
        <name>L-glutamate</name>
        <dbReference type="ChEBI" id="CHEBI:29985"/>
    </ligand>
</feature>
<feature type="binding site" evidence="17">
    <location>
        <position position="517"/>
    </location>
    <ligand>
        <name>L-glutamate</name>
        <dbReference type="ChEBI" id="CHEBI:29985"/>
    </ligand>
</feature>
<keyword evidence="11" id="KW-0325">Glycoprotein</keyword>
<dbReference type="Pfam" id="PF10613">
    <property type="entry name" value="Lig_chan-Glu_bd"/>
    <property type="match status" value="1"/>
</dbReference>
<keyword evidence="5 21" id="KW-0732">Signal</keyword>
<feature type="binding site" evidence="17">
    <location>
        <position position="685"/>
    </location>
    <ligand>
        <name>L-glutamate</name>
        <dbReference type="ChEBI" id="CHEBI:29985"/>
    </ligand>
</feature>
<dbReference type="OrthoDB" id="10402404at2759"/>
<reference evidence="24" key="2">
    <citation type="submission" date="2022-10" db="EMBL/GenBank/DDBJ databases">
        <authorList>
            <consortium name="ENA_rothamsted_submissions"/>
            <consortium name="culmorum"/>
            <person name="King R."/>
        </authorList>
    </citation>
    <scope>NUCLEOTIDE SEQUENCE</scope>
</reference>
<feature type="site" description="Interaction with the cone snail toxin Con-ikot-ikot" evidence="18">
    <location>
        <position position="690"/>
    </location>
</feature>
<dbReference type="FunFam" id="3.40.190.10:FF:000061">
    <property type="entry name" value="Glutamate receptor, ionotropic kainate"/>
    <property type="match status" value="1"/>
</dbReference>
<evidence type="ECO:0000256" key="20">
    <source>
        <dbReference type="SAM" id="Phobius"/>
    </source>
</evidence>
<dbReference type="SMART" id="SM00918">
    <property type="entry name" value="Lig_chan-Glu_bd"/>
    <property type="match status" value="1"/>
</dbReference>
<comment type="similarity">
    <text evidence="1">Belongs to the glutamate-gated ion channel (TC 1.A.10.1) family.</text>
</comment>
<feature type="transmembrane region" description="Helical" evidence="20">
    <location>
        <begin position="596"/>
        <end position="615"/>
    </location>
</feature>
<evidence type="ECO:0000256" key="6">
    <source>
        <dbReference type="ARBA" id="ARBA00022989"/>
    </source>
</evidence>
<evidence type="ECO:0000256" key="2">
    <source>
        <dbReference type="ARBA" id="ARBA00022448"/>
    </source>
</evidence>
<evidence type="ECO:0000256" key="18">
    <source>
        <dbReference type="PIRSR" id="PIRSR601508-2"/>
    </source>
</evidence>
<keyword evidence="6 20" id="KW-1133">Transmembrane helix</keyword>
<evidence type="ECO:0000313" key="25">
    <source>
        <dbReference type="Proteomes" id="UP001153620"/>
    </source>
</evidence>
<feature type="binding site" evidence="17">
    <location>
        <position position="735"/>
    </location>
    <ligand>
        <name>L-glutamate</name>
        <dbReference type="ChEBI" id="CHEBI:29985"/>
    </ligand>
</feature>
<keyword evidence="8" id="KW-0406">Ion transport</keyword>
<organism evidence="24 25">
    <name type="scientific">Chironomus riparius</name>
    <dbReference type="NCBI Taxonomy" id="315576"/>
    <lineage>
        <taxon>Eukaryota</taxon>
        <taxon>Metazoa</taxon>
        <taxon>Ecdysozoa</taxon>
        <taxon>Arthropoda</taxon>
        <taxon>Hexapoda</taxon>
        <taxon>Insecta</taxon>
        <taxon>Pterygota</taxon>
        <taxon>Neoptera</taxon>
        <taxon>Endopterygota</taxon>
        <taxon>Diptera</taxon>
        <taxon>Nematocera</taxon>
        <taxon>Chironomoidea</taxon>
        <taxon>Chironomidae</taxon>
        <taxon>Chironominae</taxon>
        <taxon>Chironomus</taxon>
    </lineage>
</organism>
<evidence type="ECO:0000256" key="10">
    <source>
        <dbReference type="ARBA" id="ARBA00023170"/>
    </source>
</evidence>
<dbReference type="PRINTS" id="PR00177">
    <property type="entry name" value="NMDARECEPTOR"/>
</dbReference>
<evidence type="ECO:0000259" key="23">
    <source>
        <dbReference type="SMART" id="SM00918"/>
    </source>
</evidence>
<dbReference type="Pfam" id="PF00060">
    <property type="entry name" value="Lig_chan"/>
    <property type="match status" value="1"/>
</dbReference>
<accession>A0A9P0NF24</accession>
<dbReference type="SUPFAM" id="SSF81324">
    <property type="entry name" value="Voltage-gated potassium channels"/>
    <property type="match status" value="1"/>
</dbReference>
<feature type="site" description="Interaction with the cone snail toxin Con-ikot-ikot" evidence="18">
    <location>
        <position position="781"/>
    </location>
</feature>
<keyword evidence="19" id="KW-1015">Disulfide bond</keyword>
<proteinExistence type="inferred from homology"/>
<comment type="subcellular location">
    <subcellularLocation>
        <location evidence="15">Postsynaptic cell membrane</location>
        <topology evidence="15">Multi-pass membrane protein</topology>
    </subcellularLocation>
</comment>
<keyword evidence="13" id="KW-1071">Ligand-gated ion channel</keyword>
<feature type="transmembrane region" description="Helical" evidence="20">
    <location>
        <begin position="557"/>
        <end position="576"/>
    </location>
</feature>
<name>A0A9P0NF24_9DIPT</name>
<evidence type="ECO:0000256" key="1">
    <source>
        <dbReference type="ARBA" id="ARBA00008685"/>
    </source>
</evidence>
<feature type="signal peptide" evidence="21">
    <location>
        <begin position="1"/>
        <end position="20"/>
    </location>
</feature>
<dbReference type="InterPro" id="IPR019594">
    <property type="entry name" value="Glu/Gly-bd"/>
</dbReference>
<dbReference type="InterPro" id="IPR001828">
    <property type="entry name" value="ANF_lig-bd_rcpt"/>
</dbReference>
<evidence type="ECO:0000256" key="16">
    <source>
        <dbReference type="ARBA" id="ARBA00072754"/>
    </source>
</evidence>
<keyword evidence="10" id="KW-0675">Receptor</keyword>
<keyword evidence="14" id="KW-0407">Ion channel</keyword>
<evidence type="ECO:0000256" key="7">
    <source>
        <dbReference type="ARBA" id="ARBA00023018"/>
    </source>
</evidence>
<dbReference type="CDD" id="cd06382">
    <property type="entry name" value="PBP1_iGluR_Kainate"/>
    <property type="match status" value="1"/>
</dbReference>
<keyword evidence="9 20" id="KW-0472">Membrane</keyword>
<dbReference type="FunFam" id="1.10.287.70:FF:000064">
    <property type="entry name" value="Glutamate receptor ionotropic, kainate"/>
    <property type="match status" value="1"/>
</dbReference>
<dbReference type="GO" id="GO:0008328">
    <property type="term" value="C:ionotropic glutamate receptor complex"/>
    <property type="evidence" value="ECO:0007669"/>
    <property type="project" value="UniProtKB-ARBA"/>
</dbReference>
<dbReference type="FunFam" id="3.40.190.10:FF:000147">
    <property type="entry name" value="Uncharacterized protein, isoform C"/>
    <property type="match status" value="1"/>
</dbReference>
<feature type="transmembrane region" description="Helical" evidence="20">
    <location>
        <begin position="824"/>
        <end position="848"/>
    </location>
</feature>
<dbReference type="InterPro" id="IPR028082">
    <property type="entry name" value="Peripla_BP_I"/>
</dbReference>
<evidence type="ECO:0000256" key="21">
    <source>
        <dbReference type="SAM" id="SignalP"/>
    </source>
</evidence>
<reference evidence="24" key="1">
    <citation type="submission" date="2022-01" db="EMBL/GenBank/DDBJ databases">
        <authorList>
            <person name="King R."/>
        </authorList>
    </citation>
    <scope>NUCLEOTIDE SEQUENCE</scope>
</reference>
<dbReference type="EMBL" id="OU895878">
    <property type="protein sequence ID" value="CAH1717124.1"/>
    <property type="molecule type" value="Genomic_DNA"/>
</dbReference>
<dbReference type="Gene3D" id="3.40.50.2300">
    <property type="match status" value="2"/>
</dbReference>
<sequence length="860" mass="97343">MITKVIVIILVCLKFDFIHPLPDIIRIGGLFSPLPSNDDHQTTDPQEIAFKYAVEKINADNKILPRSKLHAEIERILPQDSFHASKRVCHLMKTGVAAIFGPQSSHTASHVQSICDTMEIPHLETRWDYRLRRESCLVNLYPHPSTLSKAYVDLVNAWKWKSFTIVYETNEGLVRLQELLKAHGPSEFPITVRQLSDSGDYRPLLKQIKNSAESRIVLDCTTEKIYEVLKQAQQIGMMSDYHSYLITSLDLNTVNLEPFQYGGTNITAFRLVNPDNPLVRQTVKNWTAIDAKMNGGKKVNLYDNTSTIKAETALMYDAVHLFAKALHDLDSSQQIDIHPLSCDNQDTWPHGYSLINYMKIVEMRGLTDVIKFDHQGFRTDFILDIIELSPLGLRKVGTWNSTQGVNLTRTYGDQQKEIKEILANRTLVVSTILSSPYCMRKEAENRLTGNDQFEGYAIDLIHEISRILGFNFTIRLAPDGRYGSYNHNTGEWDGMIKELLDQRADVAIADLTITYQREQVVDFTMPFMNLGISVLYRKPIKQPPNLFSFLSPLSLDVWCYMATAYLGVSILLFILARFSPYEWEIPHICQKDCEGILINQFSLLNSLWFTIGSLMQQGSDLSPKALSTRMVATMWWFFSLIMISSYTANLAAFLTVERMDSPIESAEDLAKQTKIKYGALQGGTTVAFFRDSNFSTYQKMWSFMESQRPSVFTATNFEGVERVKKGRGSYAYLMESTSIEYTIERNCDLTQIGGMLDSKGYGIAMPQGSPYRTLISGAVLKLQEEGRLHLLKTKWWKEKRGGGACRDETSKTTSTANELGLANVGGVFVVLMGGMGIACVIAVCEFVWKSRKVAIEEKNN</sequence>
<evidence type="ECO:0000256" key="9">
    <source>
        <dbReference type="ARBA" id="ARBA00023136"/>
    </source>
</evidence>
<dbReference type="GO" id="GO:0045211">
    <property type="term" value="C:postsynaptic membrane"/>
    <property type="evidence" value="ECO:0007669"/>
    <property type="project" value="UniProtKB-SubCell"/>
</dbReference>
<evidence type="ECO:0000256" key="14">
    <source>
        <dbReference type="ARBA" id="ARBA00023303"/>
    </source>
</evidence>
<keyword evidence="4 20" id="KW-0812">Transmembrane</keyword>
<feature type="domain" description="Ionotropic glutamate receptor C-terminal" evidence="22">
    <location>
        <begin position="426"/>
        <end position="798"/>
    </location>
</feature>
<evidence type="ECO:0000256" key="5">
    <source>
        <dbReference type="ARBA" id="ARBA00022729"/>
    </source>
</evidence>
<keyword evidence="25" id="KW-1185">Reference proteome</keyword>
<keyword evidence="3" id="KW-1003">Cell membrane</keyword>
<feature type="site" description="Crucial to convey clamshell closure to channel opening" evidence="18">
    <location>
        <position position="663"/>
    </location>
</feature>
<dbReference type="GO" id="GO:0004970">
    <property type="term" value="F:glutamate-gated receptor activity"/>
    <property type="evidence" value="ECO:0007669"/>
    <property type="project" value="UniProtKB-ARBA"/>
</dbReference>
<evidence type="ECO:0000313" key="24">
    <source>
        <dbReference type="EMBL" id="CAH1717124.1"/>
    </source>
</evidence>
<gene>
    <name evidence="24" type="ORF">CHIRRI_LOCUS4641</name>
</gene>
<dbReference type="Gene3D" id="1.10.287.70">
    <property type="match status" value="1"/>
</dbReference>
<feature type="domain" description="Ionotropic glutamate receptor L-glutamate and glycine-binding" evidence="23">
    <location>
        <begin position="436"/>
        <end position="501"/>
    </location>
</feature>
<dbReference type="InterPro" id="IPR001320">
    <property type="entry name" value="Iontro_rcpt_C"/>
</dbReference>
<dbReference type="AlphaFoldDB" id="A0A9P0NF24"/>
<dbReference type="InterPro" id="IPR001508">
    <property type="entry name" value="Iono_Glu_rcpt_met"/>
</dbReference>
<evidence type="ECO:0000256" key="4">
    <source>
        <dbReference type="ARBA" id="ARBA00022692"/>
    </source>
</evidence>
<evidence type="ECO:0000256" key="3">
    <source>
        <dbReference type="ARBA" id="ARBA00022475"/>
    </source>
</evidence>
<feature type="chain" id="PRO_5040443133" description="Glutamate receptor 1" evidence="21">
    <location>
        <begin position="21"/>
        <end position="860"/>
    </location>
</feature>
<dbReference type="SMART" id="SM00079">
    <property type="entry name" value="PBPe"/>
    <property type="match status" value="1"/>
</dbReference>
<dbReference type="SUPFAM" id="SSF53850">
    <property type="entry name" value="Periplasmic binding protein-like II"/>
    <property type="match status" value="1"/>
</dbReference>
<evidence type="ECO:0000259" key="22">
    <source>
        <dbReference type="SMART" id="SM00079"/>
    </source>
</evidence>
<dbReference type="Pfam" id="PF01094">
    <property type="entry name" value="ANF_receptor"/>
    <property type="match status" value="1"/>
</dbReference>
<protein>
    <recommendedName>
        <fullName evidence="16">Glutamate receptor 1</fullName>
    </recommendedName>
</protein>
<dbReference type="Proteomes" id="UP001153620">
    <property type="component" value="Chromosome 2"/>
</dbReference>
<dbReference type="SUPFAM" id="SSF53822">
    <property type="entry name" value="Periplasmic binding protein-like I"/>
    <property type="match status" value="1"/>
</dbReference>
<feature type="transmembrane region" description="Helical" evidence="20">
    <location>
        <begin position="635"/>
        <end position="656"/>
    </location>
</feature>
<dbReference type="InterPro" id="IPR015683">
    <property type="entry name" value="Ionotropic_Glu_rcpt"/>
</dbReference>
<dbReference type="PANTHER" id="PTHR18966">
    <property type="entry name" value="IONOTROPIC GLUTAMATE RECEPTOR"/>
    <property type="match status" value="1"/>
</dbReference>
<evidence type="ECO:0000256" key="11">
    <source>
        <dbReference type="ARBA" id="ARBA00023180"/>
    </source>
</evidence>
<dbReference type="FunFam" id="3.40.50.2300:FF:000106">
    <property type="entry name" value="Glutamate receptor ionotropic, kainate"/>
    <property type="match status" value="1"/>
</dbReference>
<evidence type="ECO:0000256" key="15">
    <source>
        <dbReference type="ARBA" id="ARBA00034104"/>
    </source>
</evidence>
<evidence type="ECO:0000256" key="8">
    <source>
        <dbReference type="ARBA" id="ARBA00023065"/>
    </source>
</evidence>
<dbReference type="Gene3D" id="3.40.190.10">
    <property type="entry name" value="Periplasmic binding protein-like II"/>
    <property type="match status" value="2"/>
</dbReference>
<keyword evidence="2" id="KW-0813">Transport</keyword>
<evidence type="ECO:0000256" key="17">
    <source>
        <dbReference type="PIRSR" id="PIRSR601508-1"/>
    </source>
</evidence>